<feature type="transmembrane region" description="Helical" evidence="1">
    <location>
        <begin position="193"/>
        <end position="212"/>
    </location>
</feature>
<feature type="transmembrane region" description="Helical" evidence="1">
    <location>
        <begin position="20"/>
        <end position="38"/>
    </location>
</feature>
<gene>
    <name evidence="2" type="ORF">LKACC16343_02017</name>
</gene>
<evidence type="ECO:0000313" key="3">
    <source>
        <dbReference type="Proteomes" id="UP000196232"/>
    </source>
</evidence>
<accession>A0A202F991</accession>
<name>A0A202F991_9LACO</name>
<dbReference type="AlphaFoldDB" id="A0A202F991"/>
<keyword evidence="1" id="KW-1133">Transmembrane helix</keyword>
<dbReference type="EMBL" id="MYFM01000006">
    <property type="protein sequence ID" value="OVE97007.1"/>
    <property type="molecule type" value="Genomic_DNA"/>
</dbReference>
<dbReference type="RefSeq" id="WP_056953277.1">
    <property type="nucleotide sequence ID" value="NZ_LNUA01000031.1"/>
</dbReference>
<proteinExistence type="predicted"/>
<evidence type="ECO:0000256" key="1">
    <source>
        <dbReference type="SAM" id="Phobius"/>
    </source>
</evidence>
<keyword evidence="1" id="KW-0812">Transmembrane</keyword>
<sequence>MAILRITKAKFDRYMQAWFLQYLLWAVIGTVIINLLPYFKKITWLNIFFWIVLLVIGVVQALKAKKLVDQEYKIAELSETRKGINLYLSNNFFEPIYIPFEWLAVTKSDLKQEFTFKYSKSINFGFRGRVQVFPKNKIKLDDKYLDPTELENFVEIIGKVQKDTNFNINGLDLYEPQEQYNTGKWNFWKNGQVFSWIILLLTIPTVLFTTVVENNMHYVPSKQSTKKKTDVINYHAMYNYSPKMTIKTDFWKFKIEHAYLVKNSQTDGDFVVLNIHPKLITNKDYVDFYAGMFESYSMWTLDKEQNYESIDSADNNPTFVADVNGNKERIINILREGWGIDNSYNPKSFNIVLKLAKGNHTDILYQAYSDKRTKDDDNDFVLSINKKDLETIK</sequence>
<keyword evidence="1" id="KW-0472">Membrane</keyword>
<reference evidence="2 3" key="1">
    <citation type="submission" date="2017-03" db="EMBL/GenBank/DDBJ databases">
        <title>Genome sequence of Lactobacillus bobalius KACC 16343.</title>
        <authorList>
            <person name="Chun J."/>
        </authorList>
    </citation>
    <scope>NUCLEOTIDE SEQUENCE [LARGE SCALE GENOMIC DNA]</scope>
    <source>
        <strain evidence="2 3">KACC 16343</strain>
    </source>
</reference>
<comment type="caution">
    <text evidence="2">The sequence shown here is derived from an EMBL/GenBank/DDBJ whole genome shotgun (WGS) entry which is preliminary data.</text>
</comment>
<evidence type="ECO:0000313" key="2">
    <source>
        <dbReference type="EMBL" id="OVE97007.1"/>
    </source>
</evidence>
<feature type="transmembrane region" description="Helical" evidence="1">
    <location>
        <begin position="44"/>
        <end position="62"/>
    </location>
</feature>
<dbReference type="Proteomes" id="UP000196232">
    <property type="component" value="Unassembled WGS sequence"/>
</dbReference>
<organism evidence="2 3">
    <name type="scientific">Companilactobacillus bobalius</name>
    <dbReference type="NCBI Taxonomy" id="2801451"/>
    <lineage>
        <taxon>Bacteria</taxon>
        <taxon>Bacillati</taxon>
        <taxon>Bacillota</taxon>
        <taxon>Bacilli</taxon>
        <taxon>Lactobacillales</taxon>
        <taxon>Lactobacillaceae</taxon>
        <taxon>Companilactobacillus</taxon>
    </lineage>
</organism>
<protein>
    <submittedName>
        <fullName evidence="2">Uncharacterized protein</fullName>
    </submittedName>
</protein>